<dbReference type="Pfam" id="PF08073">
    <property type="entry name" value="CHDNT"/>
    <property type="match status" value="1"/>
</dbReference>
<feature type="region of interest" description="Disordered" evidence="18">
    <location>
        <begin position="533"/>
        <end position="554"/>
    </location>
</feature>
<keyword evidence="9" id="KW-0862">Zinc</keyword>
<dbReference type="InterPro" id="IPR009463">
    <property type="entry name" value="DUF1087"/>
</dbReference>
<dbReference type="Pfam" id="PF00271">
    <property type="entry name" value="Helicase_C"/>
    <property type="match status" value="1"/>
</dbReference>
<evidence type="ECO:0000259" key="21">
    <source>
        <dbReference type="PROSITE" id="PS51192"/>
    </source>
</evidence>
<feature type="compositionally biased region" description="Pro residues" evidence="18">
    <location>
        <begin position="89"/>
        <end position="105"/>
    </location>
</feature>
<feature type="region of interest" description="Disordered" evidence="18">
    <location>
        <begin position="356"/>
        <end position="382"/>
    </location>
</feature>
<dbReference type="SUPFAM" id="SSF57903">
    <property type="entry name" value="FYVE/PHD zinc finger"/>
    <property type="match status" value="1"/>
</dbReference>
<dbReference type="PROSITE" id="PS51192">
    <property type="entry name" value="HELICASE_ATP_BIND_1"/>
    <property type="match status" value="1"/>
</dbReference>
<dbReference type="InterPro" id="IPR009462">
    <property type="entry name" value="CHD_II_SANT-like"/>
</dbReference>
<dbReference type="FunFam" id="3.30.40.10:FF:000011">
    <property type="entry name" value="chromodomain-helicase-DNA-binding protein 4 isoform X1"/>
    <property type="match status" value="1"/>
</dbReference>
<dbReference type="InterPro" id="IPR013083">
    <property type="entry name" value="Znf_RING/FYVE/PHD"/>
</dbReference>
<dbReference type="FunFam" id="3.30.40.10:FF:000001">
    <property type="entry name" value="chromodomain-helicase-DNA-binding protein 3 isoform X1"/>
    <property type="match status" value="1"/>
</dbReference>
<dbReference type="InterPro" id="IPR001650">
    <property type="entry name" value="Helicase_C-like"/>
</dbReference>
<feature type="domain" description="Chromo" evidence="19">
    <location>
        <begin position="468"/>
        <end position="501"/>
    </location>
</feature>
<evidence type="ECO:0000256" key="14">
    <source>
        <dbReference type="ARBA" id="ARBA00023163"/>
    </source>
</evidence>
<dbReference type="Proteomes" id="UP000257200">
    <property type="component" value="Unplaced"/>
</dbReference>
<evidence type="ECO:0000256" key="18">
    <source>
        <dbReference type="SAM" id="MobiDB-lite"/>
    </source>
</evidence>
<feature type="domain" description="Chromo" evidence="19">
    <location>
        <begin position="374"/>
        <end position="431"/>
    </location>
</feature>
<dbReference type="InterPro" id="IPR023780">
    <property type="entry name" value="Chromo_domain"/>
</dbReference>
<dbReference type="CDD" id="cd15532">
    <property type="entry name" value="PHD2_CHD_II"/>
    <property type="match status" value="1"/>
</dbReference>
<dbReference type="InterPro" id="IPR019787">
    <property type="entry name" value="Znf_PHD-finger"/>
</dbReference>
<dbReference type="CDD" id="cd18667">
    <property type="entry name" value="CD1_tandem_CHD3-4_like"/>
    <property type="match status" value="1"/>
</dbReference>
<feature type="domain" description="Helicase ATP-binding" evidence="21">
    <location>
        <begin position="585"/>
        <end position="769"/>
    </location>
</feature>
<feature type="compositionally biased region" description="Acidic residues" evidence="18">
    <location>
        <begin position="161"/>
        <end position="173"/>
    </location>
</feature>
<dbReference type="GO" id="GO:0016887">
    <property type="term" value="F:ATP hydrolysis activity"/>
    <property type="evidence" value="ECO:0007669"/>
    <property type="project" value="TreeGrafter"/>
</dbReference>
<dbReference type="Ensembl" id="ENSAPOT00000006411.1">
    <property type="protein sequence ID" value="ENSAPOP00000006579.1"/>
    <property type="gene ID" value="ENSAPOG00000008935.1"/>
</dbReference>
<feature type="compositionally biased region" description="Basic and acidic residues" evidence="18">
    <location>
        <begin position="205"/>
        <end position="214"/>
    </location>
</feature>
<dbReference type="FunFam" id="3.40.50.10810:FF:000001">
    <property type="entry name" value="chromodomain-helicase-DNA-binding protein 3 isoform X1"/>
    <property type="match status" value="1"/>
</dbReference>
<feature type="domain" description="PHD-type" evidence="20">
    <location>
        <begin position="294"/>
        <end position="341"/>
    </location>
</feature>
<dbReference type="SMART" id="SM01146">
    <property type="entry name" value="DUF1086"/>
    <property type="match status" value="1"/>
</dbReference>
<keyword evidence="7 17" id="KW-0863">Zinc-finger</keyword>
<keyword evidence="5" id="KW-0677">Repeat</keyword>
<dbReference type="Pfam" id="PF00176">
    <property type="entry name" value="SNF2-rel_dom"/>
    <property type="match status" value="1"/>
</dbReference>
<feature type="region of interest" description="Disordered" evidence="18">
    <location>
        <begin position="1372"/>
        <end position="1558"/>
    </location>
</feature>
<dbReference type="InterPro" id="IPR000953">
    <property type="entry name" value="Chromo/chromo_shadow_dom"/>
</dbReference>
<dbReference type="Gene3D" id="3.40.50.10810">
    <property type="entry name" value="Tandem AAA-ATPase domain"/>
    <property type="match status" value="1"/>
</dbReference>
<evidence type="ECO:0000256" key="2">
    <source>
        <dbReference type="ARBA" id="ARBA00007025"/>
    </source>
</evidence>
<dbReference type="FunFam" id="3.40.50.300:FF:000015">
    <property type="entry name" value="chromodomain-helicase-DNA-binding protein 9 isoform X1"/>
    <property type="match status" value="1"/>
</dbReference>
<keyword evidence="15" id="KW-0539">Nucleus</keyword>
<dbReference type="PANTHER" id="PTHR45623:SF22">
    <property type="entry name" value="CHROMODOMAIN-HELICASE-DNA-BINDING PROTEIN 4"/>
    <property type="match status" value="1"/>
</dbReference>
<dbReference type="SMART" id="SM00490">
    <property type="entry name" value="HELICc"/>
    <property type="match status" value="1"/>
</dbReference>
<dbReference type="Gene3D" id="2.40.50.40">
    <property type="match status" value="2"/>
</dbReference>
<evidence type="ECO:0000256" key="10">
    <source>
        <dbReference type="ARBA" id="ARBA00022840"/>
    </source>
</evidence>
<dbReference type="InterPro" id="IPR016197">
    <property type="entry name" value="Chromo-like_dom_sf"/>
</dbReference>
<dbReference type="SMART" id="SM00487">
    <property type="entry name" value="DEXDc"/>
    <property type="match status" value="1"/>
</dbReference>
<evidence type="ECO:0000256" key="3">
    <source>
        <dbReference type="ARBA" id="ARBA00022553"/>
    </source>
</evidence>
<dbReference type="FunFam" id="2.40.50.40:FF:000017">
    <property type="entry name" value="chromodomain-helicase-DNA-binding protein 3 isoform X3"/>
    <property type="match status" value="1"/>
</dbReference>
<dbReference type="GO" id="GO:0140658">
    <property type="term" value="F:ATP-dependent chromatin remodeler activity"/>
    <property type="evidence" value="ECO:0007669"/>
    <property type="project" value="TreeGrafter"/>
</dbReference>
<feature type="region of interest" description="Disordered" evidence="18">
    <location>
        <begin position="1186"/>
        <end position="1247"/>
    </location>
</feature>
<evidence type="ECO:0000256" key="9">
    <source>
        <dbReference type="ARBA" id="ARBA00022833"/>
    </source>
</evidence>
<dbReference type="CDD" id="cd18793">
    <property type="entry name" value="SF2_C_SNF"/>
    <property type="match status" value="1"/>
</dbReference>
<evidence type="ECO:0000313" key="24">
    <source>
        <dbReference type="Proteomes" id="UP000257200"/>
    </source>
</evidence>
<dbReference type="InterPro" id="IPR012958">
    <property type="entry name" value="CHD_N"/>
</dbReference>
<feature type="compositionally biased region" description="Pro residues" evidence="18">
    <location>
        <begin position="357"/>
        <end position="378"/>
    </location>
</feature>
<feature type="compositionally biased region" description="Polar residues" evidence="18">
    <location>
        <begin position="1383"/>
        <end position="1396"/>
    </location>
</feature>
<evidence type="ECO:0000256" key="15">
    <source>
        <dbReference type="ARBA" id="ARBA00023242"/>
    </source>
</evidence>
<dbReference type="Gene3D" id="1.10.10.60">
    <property type="entry name" value="Homeodomain-like"/>
    <property type="match status" value="1"/>
</dbReference>
<comment type="catalytic activity">
    <reaction evidence="16">
        <text>ATP + H2O = ADP + phosphate + H(+)</text>
        <dbReference type="Rhea" id="RHEA:13065"/>
        <dbReference type="ChEBI" id="CHEBI:15377"/>
        <dbReference type="ChEBI" id="CHEBI:15378"/>
        <dbReference type="ChEBI" id="CHEBI:30616"/>
        <dbReference type="ChEBI" id="CHEBI:43474"/>
        <dbReference type="ChEBI" id="CHEBI:456216"/>
    </reaction>
</comment>
<evidence type="ECO:0000256" key="1">
    <source>
        <dbReference type="ARBA" id="ARBA00004123"/>
    </source>
</evidence>
<reference evidence="23" key="2">
    <citation type="submission" date="2025-09" db="UniProtKB">
        <authorList>
            <consortium name="Ensembl"/>
        </authorList>
    </citation>
    <scope>IDENTIFICATION</scope>
</reference>
<dbReference type="SUPFAM" id="SSF54160">
    <property type="entry name" value="Chromo domain-like"/>
    <property type="match status" value="2"/>
</dbReference>
<feature type="region of interest" description="Disordered" evidence="18">
    <location>
        <begin position="423"/>
        <end position="445"/>
    </location>
</feature>
<name>A0A3Q1ERH2_9TELE</name>
<keyword evidence="4" id="KW-0479">Metal-binding</keyword>
<dbReference type="PROSITE" id="PS51194">
    <property type="entry name" value="HELICASE_CTER"/>
    <property type="match status" value="1"/>
</dbReference>
<dbReference type="GO" id="GO:0008270">
    <property type="term" value="F:zinc ion binding"/>
    <property type="evidence" value="ECO:0007669"/>
    <property type="project" value="UniProtKB-KW"/>
</dbReference>
<dbReference type="GO" id="GO:0003682">
    <property type="term" value="F:chromatin binding"/>
    <property type="evidence" value="ECO:0007669"/>
    <property type="project" value="TreeGrafter"/>
</dbReference>
<keyword evidence="14" id="KW-0804">Transcription</keyword>
<dbReference type="GO" id="GO:0016581">
    <property type="term" value="C:NuRD complex"/>
    <property type="evidence" value="ECO:0007669"/>
    <property type="project" value="TreeGrafter"/>
</dbReference>
<evidence type="ECO:0000256" key="4">
    <source>
        <dbReference type="ARBA" id="ARBA00022723"/>
    </source>
</evidence>
<dbReference type="InterPro" id="IPR001965">
    <property type="entry name" value="Znf_PHD"/>
</dbReference>
<dbReference type="PROSITE" id="PS50013">
    <property type="entry name" value="CHROMO_2"/>
    <property type="match status" value="2"/>
</dbReference>
<keyword evidence="3" id="KW-0597">Phosphoprotein</keyword>
<evidence type="ECO:0000256" key="17">
    <source>
        <dbReference type="PROSITE-ProRule" id="PRU00146"/>
    </source>
</evidence>
<dbReference type="CDD" id="cd18056">
    <property type="entry name" value="DEXHc_CHD4"/>
    <property type="match status" value="1"/>
</dbReference>
<keyword evidence="11" id="KW-0156">Chromatin regulator</keyword>
<dbReference type="SUPFAM" id="SSF52540">
    <property type="entry name" value="P-loop containing nucleoside triphosphate hydrolases"/>
    <property type="match status" value="2"/>
</dbReference>
<dbReference type="SMART" id="SM00249">
    <property type="entry name" value="PHD"/>
    <property type="match status" value="2"/>
</dbReference>
<dbReference type="InterPro" id="IPR011011">
    <property type="entry name" value="Znf_FYVE_PHD"/>
</dbReference>
<sequence length="1795" mass="203679">MEDIDHVFSEEDYRSLTNYKAFSQFVRPLIAAKNPKIAVSKMMMVLGAKWREFSTNNPLRGAAAANAALATANVPAAVDTMVAEVAPPAAAPPAPAAPQQAPPAPLRKAKTKEGKGPNARKKSKPAPKPQEKKNNAKTKKVAPLKIKLGGFNSKRKRSSSEEDEPDVDSDFEDGSMNSVSVSEGSNSRSSRSKKKPSKSKPKKKKAEDGDGYETDHQDYCEVCQQGGEIILCDTCPRAYHMVCLDPDMEKAPEGTWSCPHCEKEGIQWEAREEGSDAEEDNGEAGEMEEDDHHMEFCRVCKDGGELLCCDSCPSSYHIHCLNPPLPEIPNGEWICPRCTCPPMKGKVQKILTWRWGDPPPPTPVPRPPDLAPDAPDPAPLAGRPEREFFAKWSNMSYWHCSWVTELQLELHCQVMFRNYQRKNDMDEPPPIDFGDGEEDKSVKRKHKDPMYAQLEEKYLRFGIKMEWLMIHRILNHRSAQKNNVHYLIKWRELPYDQATWEADDMDVPEFDPYKVQYWNHRELMMGEDGRPGKKIKVKGRVKRPDRPPENPVIDPTIKFDRQPDYLDSTGGTLHPYQLEGLNWLRFSWAQGTDTILADEMGLGKTVQTAVFLYSLYKEGHSKGPFLVSAPLSTIINWEREFEMWAPDMYVVTYVGDKDSRAVIRENEFSFEDNAIRGGKKASRMKKDSSIKFHVLLTSYELITIDMAILGSIDWACLVVDEAHRLKNNQSKFFRVLNNYPLQHKLLLTGTPLQNNLEELFHLLNFLTPERFNKLEVFLEEFADIAKEDQIKKLHDMLGPHMLRRLKADVFKHMPSKTELIVRVELSPMQKKYYKFILTKNFEALNTKGGGNQVSLLNVVMDLKKCCNHPYLFPAAAMEAPKMPNGMYDGAALTKAAGKLLLLQKMMRKLKEGGHRVLVFSQMTKMLDLLEDFLENEGYKYERIDGGITGGMRQEAIDRFNAPGAQQFAFLLSTRAGGLGINLATADTVIIYDSDWNPHNDIQAFSRAHRIGQNKKVMIYRFVTKASVEERITQVAKKKMMLTHLVVRPGLGSKTGSMSKQELDDILKFGTEELFKDEGEGENKEEDSSIIHYDDKAIDRLLDRNQDATDDTELQSMNEYLSSFKVAQYVVKDEEEEEEEVQREIIKQEESVDPDYWEKLLRHHYEQQQEDLARNLGKGKRIRKQVNYNDGSQEDRADWQDDQSDGQSDYSVASEEGDEDFDERTEANSRRPNRKGLRNDKDKPLPPLLARVGGNIEVLGFNSRQRKAFLNAVMRYGMPPQDAFTTQWLVRDLRGKSEKEFKAYVSLFMRHLCEPGADGAETFADGVPREGLSRQHVLTRIGVMSLIRKKVQEFEHVNGQWSMPWMAELEENKRAAAQPDSPGKTPSTGTPADTQPNTPAPGKPAKASSEVIAIPDDDEKSPTEEQEKKKNGEEPMETDKPSNGEAEGVKEKEREKETEGEAEKKSEEAAEETKSPSEAKTEGSEVKPEDSEVKEEKKEEKMEKMDTTPPADEKKDLKEEKEAQKPEEATKLQNGDSSKESSAPAAAAATVSGPSEEKKKAKTRFMFNIADGGFTELHSLWQNEERAATVTKKTNEIWHRRHDYWLLAGIIQHGYARWQDIQNDVKFAILNEPFKGEMNRGNFLEIKNKFLARRFKLLEQALVIEEQLRRAAYLNMSEDPSHPSMALNTRFSEVECLAESHQHLSKESMSGNKPANAVLHKVLKQLEELLSDMKADVTRLPATIARIPPVAVRLQMSERNILSRLASRGPDTQAQTQQVAHIRHLDLGFSSPPVNH</sequence>
<organism evidence="23 24">
    <name type="scientific">Acanthochromis polyacanthus</name>
    <name type="common">spiny chromis</name>
    <dbReference type="NCBI Taxonomy" id="80966"/>
    <lineage>
        <taxon>Eukaryota</taxon>
        <taxon>Metazoa</taxon>
        <taxon>Chordata</taxon>
        <taxon>Craniata</taxon>
        <taxon>Vertebrata</taxon>
        <taxon>Euteleostomi</taxon>
        <taxon>Actinopterygii</taxon>
        <taxon>Neopterygii</taxon>
        <taxon>Teleostei</taxon>
        <taxon>Neoteleostei</taxon>
        <taxon>Acanthomorphata</taxon>
        <taxon>Ovalentaria</taxon>
        <taxon>Pomacentridae</taxon>
        <taxon>Acanthochromis</taxon>
    </lineage>
</organism>
<dbReference type="Gene3D" id="3.30.40.10">
    <property type="entry name" value="Zinc/RING finger domain, C3HC4 (zinc finger)"/>
    <property type="match status" value="2"/>
</dbReference>
<proteinExistence type="inferred from homology"/>
<keyword evidence="8" id="KW-0378">Hydrolase</keyword>
<dbReference type="PANTHER" id="PTHR45623">
    <property type="entry name" value="CHROMODOMAIN-HELICASE-DNA-BINDING PROTEIN 3-RELATED-RELATED"/>
    <property type="match status" value="1"/>
</dbReference>
<keyword evidence="13" id="KW-0238">DNA-binding</keyword>
<evidence type="ECO:0000259" key="20">
    <source>
        <dbReference type="PROSITE" id="PS50016"/>
    </source>
</evidence>
<dbReference type="SMART" id="SM01147">
    <property type="entry name" value="DUF1087"/>
    <property type="match status" value="1"/>
</dbReference>
<dbReference type="CDD" id="cd15531">
    <property type="entry name" value="PHD1_CHD_II"/>
    <property type="match status" value="1"/>
</dbReference>
<dbReference type="Pfam" id="PF06465">
    <property type="entry name" value="DUF1087"/>
    <property type="match status" value="1"/>
</dbReference>
<reference evidence="23" key="1">
    <citation type="submission" date="2025-08" db="UniProtKB">
        <authorList>
            <consortium name="Ensembl"/>
        </authorList>
    </citation>
    <scope>IDENTIFICATION</scope>
</reference>
<dbReference type="Pfam" id="PF08074">
    <property type="entry name" value="CHDCT2"/>
    <property type="match status" value="1"/>
</dbReference>
<dbReference type="GO" id="GO:0003677">
    <property type="term" value="F:DNA binding"/>
    <property type="evidence" value="ECO:0007669"/>
    <property type="project" value="UniProtKB-KW"/>
</dbReference>
<dbReference type="GO" id="GO:0005524">
    <property type="term" value="F:ATP binding"/>
    <property type="evidence" value="ECO:0007669"/>
    <property type="project" value="UniProtKB-KW"/>
</dbReference>
<feature type="compositionally biased region" description="Low complexity" evidence="18">
    <location>
        <begin position="1539"/>
        <end position="1553"/>
    </location>
</feature>
<dbReference type="InterPro" id="IPR038718">
    <property type="entry name" value="SNF2-like_sf"/>
</dbReference>
<dbReference type="PROSITE" id="PS00690">
    <property type="entry name" value="DEAH_ATP_HELICASE"/>
    <property type="match status" value="1"/>
</dbReference>
<accession>A0A3Q1ERH2</accession>
<dbReference type="Gene3D" id="3.40.50.300">
    <property type="entry name" value="P-loop containing nucleotide triphosphate hydrolases"/>
    <property type="match status" value="1"/>
</dbReference>
<keyword evidence="10" id="KW-0067">ATP-binding</keyword>
<dbReference type="InterPro" id="IPR027417">
    <property type="entry name" value="P-loop_NTPase"/>
</dbReference>
<dbReference type="GeneTree" id="ENSGT00940000155088"/>
<feature type="compositionally biased region" description="Basic and acidic residues" evidence="18">
    <location>
        <begin position="1419"/>
        <end position="1529"/>
    </location>
</feature>
<dbReference type="GO" id="GO:0042393">
    <property type="term" value="F:histone binding"/>
    <property type="evidence" value="ECO:0007669"/>
    <property type="project" value="TreeGrafter"/>
</dbReference>
<dbReference type="InterPro" id="IPR014001">
    <property type="entry name" value="Helicase_ATP-bd"/>
</dbReference>
<dbReference type="InterPro" id="IPR000330">
    <property type="entry name" value="SNF2_N"/>
</dbReference>
<dbReference type="Pfam" id="PF00385">
    <property type="entry name" value="Chromo"/>
    <property type="match status" value="1"/>
</dbReference>
<dbReference type="InterPro" id="IPR012957">
    <property type="entry name" value="CHD_C2"/>
</dbReference>
<evidence type="ECO:0000259" key="22">
    <source>
        <dbReference type="PROSITE" id="PS51194"/>
    </source>
</evidence>
<comment type="similarity">
    <text evidence="2">Belongs to the SNF2/RAD54 helicase family.</text>
</comment>
<evidence type="ECO:0000256" key="6">
    <source>
        <dbReference type="ARBA" id="ARBA00022741"/>
    </source>
</evidence>
<evidence type="ECO:0000256" key="12">
    <source>
        <dbReference type="ARBA" id="ARBA00023015"/>
    </source>
</evidence>
<keyword evidence="24" id="KW-1185">Reference proteome</keyword>
<evidence type="ECO:0000256" key="8">
    <source>
        <dbReference type="ARBA" id="ARBA00022801"/>
    </source>
</evidence>
<dbReference type="InterPro" id="IPR002464">
    <property type="entry name" value="DNA/RNA_helicase_DEAH_CS"/>
</dbReference>
<dbReference type="PROSITE" id="PS50016">
    <property type="entry name" value="ZF_PHD_2"/>
    <property type="match status" value="2"/>
</dbReference>
<dbReference type="Pfam" id="PF06461">
    <property type="entry name" value="CHDII_SANT-like"/>
    <property type="match status" value="1"/>
</dbReference>
<feature type="domain" description="PHD-type" evidence="20">
    <location>
        <begin position="217"/>
        <end position="264"/>
    </location>
</feature>
<feature type="compositionally biased region" description="Low complexity" evidence="18">
    <location>
        <begin position="174"/>
        <end position="189"/>
    </location>
</feature>
<dbReference type="FunFam" id="2.40.50.40:FF:000003">
    <property type="entry name" value="chromodomain-helicase-DNA-binding protein 3 isoform X1"/>
    <property type="match status" value="1"/>
</dbReference>
<comment type="subcellular location">
    <subcellularLocation>
        <location evidence="1">Nucleus</location>
    </subcellularLocation>
</comment>
<keyword evidence="6" id="KW-0547">Nucleotide-binding</keyword>
<protein>
    <submittedName>
        <fullName evidence="23">Chromodomain helicase DNA binding protein 4a</fullName>
    </submittedName>
</protein>
<dbReference type="SMART" id="SM00298">
    <property type="entry name" value="CHROMO"/>
    <property type="match status" value="2"/>
</dbReference>
<evidence type="ECO:0000256" key="16">
    <source>
        <dbReference type="ARBA" id="ARBA00049360"/>
    </source>
</evidence>
<evidence type="ECO:0000256" key="5">
    <source>
        <dbReference type="ARBA" id="ARBA00022737"/>
    </source>
</evidence>
<feature type="compositionally biased region" description="Acidic residues" evidence="18">
    <location>
        <begin position="426"/>
        <end position="438"/>
    </location>
</feature>
<dbReference type="CDD" id="cd18662">
    <property type="entry name" value="CD2_tandem_CHD3-4_like"/>
    <property type="match status" value="1"/>
</dbReference>
<evidence type="ECO:0000256" key="11">
    <source>
        <dbReference type="ARBA" id="ARBA00022853"/>
    </source>
</evidence>
<dbReference type="Pfam" id="PF00628">
    <property type="entry name" value="PHD"/>
    <property type="match status" value="2"/>
</dbReference>
<dbReference type="InterPro" id="IPR049730">
    <property type="entry name" value="SNF2/RAD54-like_C"/>
</dbReference>
<feature type="region of interest" description="Disordered" evidence="18">
    <location>
        <begin position="88"/>
        <end position="214"/>
    </location>
</feature>
<dbReference type="InterPro" id="IPR019786">
    <property type="entry name" value="Zinc_finger_PHD-type_CS"/>
</dbReference>
<evidence type="ECO:0000313" key="23">
    <source>
        <dbReference type="Ensembl" id="ENSAPOP00000006579.1"/>
    </source>
</evidence>
<dbReference type="FunFam" id="1.10.10.60:FF:000037">
    <property type="entry name" value="chromodomain-helicase-DNA-binding protein 3 isoform X1"/>
    <property type="match status" value="1"/>
</dbReference>
<evidence type="ECO:0000256" key="7">
    <source>
        <dbReference type="ARBA" id="ARBA00022771"/>
    </source>
</evidence>
<evidence type="ECO:0000256" key="13">
    <source>
        <dbReference type="ARBA" id="ARBA00023125"/>
    </source>
</evidence>
<dbReference type="PROSITE" id="PS01359">
    <property type="entry name" value="ZF_PHD_1"/>
    <property type="match status" value="1"/>
</dbReference>
<keyword evidence="12" id="KW-0805">Transcription regulation</keyword>
<feature type="domain" description="Helicase C-terminal" evidence="22">
    <location>
        <begin position="901"/>
        <end position="1050"/>
    </location>
</feature>
<feature type="compositionally biased region" description="Basic residues" evidence="18">
    <location>
        <begin position="190"/>
        <end position="204"/>
    </location>
</feature>
<evidence type="ECO:0000259" key="19">
    <source>
        <dbReference type="PROSITE" id="PS50013"/>
    </source>
</evidence>